<dbReference type="Gene3D" id="1.20.58.200">
    <property type="entry name" value="Translin, domain 2"/>
    <property type="match status" value="1"/>
</dbReference>
<dbReference type="Proteomes" id="UP000249402">
    <property type="component" value="Unassembled WGS sequence"/>
</dbReference>
<dbReference type="STRING" id="1448316.A0A395HBG0"/>
<evidence type="ECO:0000256" key="3">
    <source>
        <dbReference type="ARBA" id="ARBA00005902"/>
    </source>
</evidence>
<dbReference type="GO" id="GO:0043565">
    <property type="term" value="F:sequence-specific DNA binding"/>
    <property type="evidence" value="ECO:0007669"/>
    <property type="project" value="InterPro"/>
</dbReference>
<dbReference type="OrthoDB" id="31005at2759"/>
<keyword evidence="8" id="KW-1185">Reference proteome</keyword>
<comment type="similarity">
    <text evidence="3">Belongs to the translin family.</text>
</comment>
<feature type="compositionally biased region" description="Polar residues" evidence="6">
    <location>
        <begin position="18"/>
        <end position="43"/>
    </location>
</feature>
<evidence type="ECO:0000313" key="8">
    <source>
        <dbReference type="Proteomes" id="UP000249402"/>
    </source>
</evidence>
<reference evidence="7 8" key="1">
    <citation type="submission" date="2018-02" db="EMBL/GenBank/DDBJ databases">
        <title>The genomes of Aspergillus section Nigri reveals drivers in fungal speciation.</title>
        <authorList>
            <consortium name="DOE Joint Genome Institute"/>
            <person name="Vesth T.C."/>
            <person name="Nybo J."/>
            <person name="Theobald S."/>
            <person name="Brandl J."/>
            <person name="Frisvad J.C."/>
            <person name="Nielsen K.F."/>
            <person name="Lyhne E.K."/>
            <person name="Kogle M.E."/>
            <person name="Kuo A."/>
            <person name="Riley R."/>
            <person name="Clum A."/>
            <person name="Nolan M."/>
            <person name="Lipzen A."/>
            <person name="Salamov A."/>
            <person name="Henrissat B."/>
            <person name="Wiebenga A."/>
            <person name="De vries R.P."/>
            <person name="Grigoriev I.V."/>
            <person name="Mortensen U.H."/>
            <person name="Andersen M.R."/>
            <person name="Baker S.E."/>
        </authorList>
    </citation>
    <scope>NUCLEOTIDE SEQUENCE [LARGE SCALE GENOMIC DNA]</scope>
    <source>
        <strain evidence="7 8">CBS 121593</strain>
    </source>
</reference>
<dbReference type="Gene3D" id="1.20.58.190">
    <property type="entry name" value="Translin, domain 1"/>
    <property type="match status" value="1"/>
</dbReference>
<sequence length="320" mass="35692">MAGTKRTWDGQPLRDEATNTTIPTRTSTQNQPTMATPTTEAQEQQLANPIISMFETFRDELDEHHDRRERLIKTSRDITALSKKIIFSLQRPSQPQPHTTPPNHKNPHRIRTLNAPLPANITKETTTRFTQINTLFTSLLPDLLAPPNTWRYQRQLSSGIQEFIEALSFHHYLTTQTLITLPEVQAHLPAPILVTEEDYLLGLFDLTGEMMRFAVTALSAGNADTTGTSAEEEGGAVGLGEEQRGIVVDLRVMRSGFEGLSVPRRHVMFKDMGKKVDVMQGSVEKVERAAYGILVRGRERPKGWRPDLVVAGGGGGEEGY</sequence>
<dbReference type="InterPro" id="IPR016068">
    <property type="entry name" value="Translin_N"/>
</dbReference>
<dbReference type="CDD" id="cd14820">
    <property type="entry name" value="TRAX"/>
    <property type="match status" value="1"/>
</dbReference>
<dbReference type="SUPFAM" id="SSF74784">
    <property type="entry name" value="Translin"/>
    <property type="match status" value="1"/>
</dbReference>
<dbReference type="VEuPathDB" id="FungiDB:BO80DRAFT_399469"/>
<gene>
    <name evidence="7" type="ORF">BO80DRAFT_399469</name>
</gene>
<evidence type="ECO:0000256" key="5">
    <source>
        <dbReference type="ARBA" id="ARBA00023242"/>
    </source>
</evidence>
<evidence type="ECO:0000256" key="4">
    <source>
        <dbReference type="ARBA" id="ARBA00022490"/>
    </source>
</evidence>
<evidence type="ECO:0000256" key="1">
    <source>
        <dbReference type="ARBA" id="ARBA00004123"/>
    </source>
</evidence>
<dbReference type="GeneID" id="37222337"/>
<dbReference type="InterPro" id="IPR036081">
    <property type="entry name" value="Translin_sf"/>
</dbReference>
<keyword evidence="4" id="KW-0963">Cytoplasm</keyword>
<protein>
    <submittedName>
        <fullName evidence="7">Translin</fullName>
    </submittedName>
</protein>
<feature type="region of interest" description="Disordered" evidence="6">
    <location>
        <begin position="1"/>
        <end position="43"/>
    </location>
</feature>
<evidence type="ECO:0000313" key="7">
    <source>
        <dbReference type="EMBL" id="RAL04268.1"/>
    </source>
</evidence>
<feature type="region of interest" description="Disordered" evidence="6">
    <location>
        <begin position="90"/>
        <end position="109"/>
    </location>
</feature>
<dbReference type="InterPro" id="IPR002848">
    <property type="entry name" value="Translin_fam"/>
</dbReference>
<dbReference type="Pfam" id="PF01997">
    <property type="entry name" value="Translin"/>
    <property type="match status" value="1"/>
</dbReference>
<dbReference type="AlphaFoldDB" id="A0A395HBG0"/>
<accession>A0A395HBG0</accession>
<dbReference type="GO" id="GO:0005737">
    <property type="term" value="C:cytoplasm"/>
    <property type="evidence" value="ECO:0007669"/>
    <property type="project" value="UniProtKB-SubCell"/>
</dbReference>
<name>A0A395HBG0_9EURO</name>
<evidence type="ECO:0000256" key="2">
    <source>
        <dbReference type="ARBA" id="ARBA00004496"/>
    </source>
</evidence>
<keyword evidence="5" id="KW-0539">Nucleus</keyword>
<feature type="compositionally biased region" description="Basic and acidic residues" evidence="6">
    <location>
        <begin position="1"/>
        <end position="17"/>
    </location>
</feature>
<evidence type="ECO:0000256" key="6">
    <source>
        <dbReference type="SAM" id="MobiDB-lite"/>
    </source>
</evidence>
<dbReference type="PANTHER" id="PTHR10741">
    <property type="entry name" value="TRANSLIN AND TRANSLIN ASSOCIATED PROTEIN X"/>
    <property type="match status" value="1"/>
</dbReference>
<dbReference type="GO" id="GO:0005634">
    <property type="term" value="C:nucleus"/>
    <property type="evidence" value="ECO:0007669"/>
    <property type="project" value="UniProtKB-SubCell"/>
</dbReference>
<comment type="subcellular location">
    <subcellularLocation>
        <location evidence="2">Cytoplasm</location>
    </subcellularLocation>
    <subcellularLocation>
        <location evidence="1">Nucleus</location>
    </subcellularLocation>
</comment>
<proteinExistence type="inferred from homology"/>
<dbReference type="EMBL" id="KZ824424">
    <property type="protein sequence ID" value="RAL04268.1"/>
    <property type="molecule type" value="Genomic_DNA"/>
</dbReference>
<dbReference type="InterPro" id="IPR016069">
    <property type="entry name" value="Translin_C"/>
</dbReference>
<organism evidence="7 8">
    <name type="scientific">Aspergillus ibericus CBS 121593</name>
    <dbReference type="NCBI Taxonomy" id="1448316"/>
    <lineage>
        <taxon>Eukaryota</taxon>
        <taxon>Fungi</taxon>
        <taxon>Dikarya</taxon>
        <taxon>Ascomycota</taxon>
        <taxon>Pezizomycotina</taxon>
        <taxon>Eurotiomycetes</taxon>
        <taxon>Eurotiomycetidae</taxon>
        <taxon>Eurotiales</taxon>
        <taxon>Aspergillaceae</taxon>
        <taxon>Aspergillus</taxon>
        <taxon>Aspergillus subgen. Circumdati</taxon>
    </lineage>
</organism>
<dbReference type="RefSeq" id="XP_025578595.1">
    <property type="nucleotide sequence ID" value="XM_025717472.1"/>
</dbReference>